<evidence type="ECO:0000256" key="5">
    <source>
        <dbReference type="ARBA" id="ARBA00023010"/>
    </source>
</evidence>
<keyword evidence="3 8" id="KW-0509">mRNA transport</keyword>
<dbReference type="InterPro" id="IPR035979">
    <property type="entry name" value="RBD_domain_sf"/>
</dbReference>
<sequence length="317" mass="33726">MFQSQHSSAAQPNAFTIDSLNQEQKYVPGYLLSTTQGKNVAGFSNFNNPPLLPEPVARDHGHSAPFGTGSLYSRPPPKSRDRTTPIVDNDAPPTESLLDGSSFNFAQHQHAHHQPLRSVAIGSSNQTQGTTSLPTHNGTVSVIVSGFYPDRAHSVVSQFTAIGDCSAPEMSAEGGNWFTITYVQPWDAARALKRDGDVINGDMMIAVRLLDPSQAAMLGETASNTPRLQISTPAEPSPKNPPQMQNSNPPAAFGRAATLVPSTSAFRTTAPASSQARPTAASAPGADWGVRNQQETPQDDKAQPGVIGKLSDMIFGW</sequence>
<dbReference type="InterPro" id="IPR007846">
    <property type="entry name" value="RRM_NUP35_dom"/>
</dbReference>
<feature type="region of interest" description="Disordered" evidence="9">
    <location>
        <begin position="225"/>
        <end position="254"/>
    </location>
</feature>
<keyword evidence="5" id="KW-0811">Translocation</keyword>
<evidence type="ECO:0000256" key="6">
    <source>
        <dbReference type="ARBA" id="ARBA00023132"/>
    </source>
</evidence>
<evidence type="ECO:0000256" key="7">
    <source>
        <dbReference type="ARBA" id="ARBA00023242"/>
    </source>
</evidence>
<keyword evidence="12" id="KW-1185">Reference proteome</keyword>
<keyword evidence="6 8" id="KW-0906">Nuclear pore complex</keyword>
<dbReference type="GO" id="GO:0005543">
    <property type="term" value="F:phospholipid binding"/>
    <property type="evidence" value="ECO:0007669"/>
    <property type="project" value="TreeGrafter"/>
</dbReference>
<gene>
    <name evidence="11" type="ORF">CTheo_6728</name>
</gene>
<name>A0A5N5QEF2_9AGAM</name>
<evidence type="ECO:0000256" key="1">
    <source>
        <dbReference type="ARBA" id="ARBA00004567"/>
    </source>
</evidence>
<keyword evidence="7 8" id="KW-0539">Nucleus</keyword>
<feature type="region of interest" description="Disordered" evidence="9">
    <location>
        <begin position="266"/>
        <end position="307"/>
    </location>
</feature>
<keyword evidence="2 8" id="KW-0813">Transport</keyword>
<dbReference type="GO" id="GO:0044613">
    <property type="term" value="C:nuclear pore central transport channel"/>
    <property type="evidence" value="ECO:0007669"/>
    <property type="project" value="TreeGrafter"/>
</dbReference>
<evidence type="ECO:0000259" key="10">
    <source>
        <dbReference type="PROSITE" id="PS51472"/>
    </source>
</evidence>
<dbReference type="AlphaFoldDB" id="A0A5N5QEF2"/>
<evidence type="ECO:0000313" key="12">
    <source>
        <dbReference type="Proteomes" id="UP000383932"/>
    </source>
</evidence>
<dbReference type="EMBL" id="SSOP01000225">
    <property type="protein sequence ID" value="KAB5589826.1"/>
    <property type="molecule type" value="Genomic_DNA"/>
</dbReference>
<evidence type="ECO:0000256" key="3">
    <source>
        <dbReference type="ARBA" id="ARBA00022816"/>
    </source>
</evidence>
<organism evidence="11 12">
    <name type="scientific">Ceratobasidium theobromae</name>
    <dbReference type="NCBI Taxonomy" id="1582974"/>
    <lineage>
        <taxon>Eukaryota</taxon>
        <taxon>Fungi</taxon>
        <taxon>Dikarya</taxon>
        <taxon>Basidiomycota</taxon>
        <taxon>Agaricomycotina</taxon>
        <taxon>Agaricomycetes</taxon>
        <taxon>Cantharellales</taxon>
        <taxon>Ceratobasidiaceae</taxon>
        <taxon>Ceratobasidium</taxon>
    </lineage>
</organism>
<evidence type="ECO:0000256" key="4">
    <source>
        <dbReference type="ARBA" id="ARBA00022927"/>
    </source>
</evidence>
<dbReference type="PANTHER" id="PTHR21527">
    <property type="entry name" value="NUCLEOPORIN NUP35"/>
    <property type="match status" value="1"/>
</dbReference>
<dbReference type="InterPro" id="IPR012677">
    <property type="entry name" value="Nucleotide-bd_a/b_plait_sf"/>
</dbReference>
<dbReference type="GO" id="GO:0006999">
    <property type="term" value="P:nuclear pore organization"/>
    <property type="evidence" value="ECO:0007669"/>
    <property type="project" value="TreeGrafter"/>
</dbReference>
<evidence type="ECO:0000256" key="2">
    <source>
        <dbReference type="ARBA" id="ARBA00022448"/>
    </source>
</evidence>
<dbReference type="Proteomes" id="UP000383932">
    <property type="component" value="Unassembled WGS sequence"/>
</dbReference>
<feature type="domain" description="RRM Nup35-type" evidence="10">
    <location>
        <begin position="136"/>
        <end position="217"/>
    </location>
</feature>
<comment type="subcellular location">
    <subcellularLocation>
        <location evidence="1">Nucleus</location>
        <location evidence="1">Nuclear pore complex</location>
    </subcellularLocation>
</comment>
<accession>A0A5N5QEF2</accession>
<evidence type="ECO:0000313" key="11">
    <source>
        <dbReference type="EMBL" id="KAB5589826.1"/>
    </source>
</evidence>
<reference evidence="11 12" key="1">
    <citation type="journal article" date="2019" name="Fungal Biol. Biotechnol.">
        <title>Draft genome sequence of fastidious pathogen Ceratobasidium theobromae, which causes vascular-streak dieback in Theobroma cacao.</title>
        <authorList>
            <person name="Ali S.S."/>
            <person name="Asman A."/>
            <person name="Shao J."/>
            <person name="Firmansyah A.P."/>
            <person name="Susilo A.W."/>
            <person name="Rosmana A."/>
            <person name="McMahon P."/>
            <person name="Junaid M."/>
            <person name="Guest D."/>
            <person name="Kheng T.Y."/>
            <person name="Meinhardt L.W."/>
            <person name="Bailey B.A."/>
        </authorList>
    </citation>
    <scope>NUCLEOTIDE SEQUENCE [LARGE SCALE GENOMIC DNA]</scope>
    <source>
        <strain evidence="11 12">CT2</strain>
    </source>
</reference>
<evidence type="ECO:0000256" key="9">
    <source>
        <dbReference type="SAM" id="MobiDB-lite"/>
    </source>
</evidence>
<dbReference type="SUPFAM" id="SSF54928">
    <property type="entry name" value="RNA-binding domain, RBD"/>
    <property type="match status" value="1"/>
</dbReference>
<comment type="caution">
    <text evidence="11">The sequence shown here is derived from an EMBL/GenBank/DDBJ whole genome shotgun (WGS) entry which is preliminary data.</text>
</comment>
<dbReference type="PANTHER" id="PTHR21527:SF6">
    <property type="entry name" value="NUCLEOPORIN NUP35"/>
    <property type="match status" value="1"/>
</dbReference>
<keyword evidence="4" id="KW-0653">Protein transport</keyword>
<dbReference type="GO" id="GO:0017056">
    <property type="term" value="F:structural constituent of nuclear pore"/>
    <property type="evidence" value="ECO:0007669"/>
    <property type="project" value="TreeGrafter"/>
</dbReference>
<evidence type="ECO:0000256" key="8">
    <source>
        <dbReference type="PROSITE-ProRule" id="PRU00804"/>
    </source>
</evidence>
<dbReference type="Gene3D" id="3.30.70.330">
    <property type="match status" value="1"/>
</dbReference>
<feature type="compositionally biased region" description="Polar residues" evidence="9">
    <location>
        <begin position="266"/>
        <end position="277"/>
    </location>
</feature>
<protein>
    <recommendedName>
        <fullName evidence="10">RRM Nup35-type domain-containing protein</fullName>
    </recommendedName>
</protein>
<dbReference type="Pfam" id="PF05172">
    <property type="entry name" value="RRM_Nup35"/>
    <property type="match status" value="1"/>
</dbReference>
<dbReference type="OrthoDB" id="3365060at2759"/>
<feature type="region of interest" description="Disordered" evidence="9">
    <location>
        <begin position="51"/>
        <end position="100"/>
    </location>
</feature>
<dbReference type="GO" id="GO:0044615">
    <property type="term" value="C:nuclear pore nuclear basket"/>
    <property type="evidence" value="ECO:0007669"/>
    <property type="project" value="TreeGrafter"/>
</dbReference>
<dbReference type="GO" id="GO:0006607">
    <property type="term" value="P:NLS-bearing protein import into nucleus"/>
    <property type="evidence" value="ECO:0007669"/>
    <property type="project" value="TreeGrafter"/>
</dbReference>
<dbReference type="PROSITE" id="PS51472">
    <property type="entry name" value="RRM_NUP35"/>
    <property type="match status" value="1"/>
</dbReference>
<proteinExistence type="predicted"/>
<dbReference type="GO" id="GO:0051028">
    <property type="term" value="P:mRNA transport"/>
    <property type="evidence" value="ECO:0007669"/>
    <property type="project" value="UniProtKB-UniRule"/>
</dbReference>
<feature type="compositionally biased region" description="Polar residues" evidence="9">
    <location>
        <begin position="225"/>
        <end position="234"/>
    </location>
</feature>
<dbReference type="GO" id="GO:0003676">
    <property type="term" value="F:nucleic acid binding"/>
    <property type="evidence" value="ECO:0007669"/>
    <property type="project" value="InterPro"/>
</dbReference>